<keyword evidence="1" id="KW-0732">Signal</keyword>
<dbReference type="Pfam" id="PF09084">
    <property type="entry name" value="NMT1"/>
    <property type="match status" value="1"/>
</dbReference>
<dbReference type="PROSITE" id="PS51257">
    <property type="entry name" value="PROKAR_LIPOPROTEIN"/>
    <property type="match status" value="1"/>
</dbReference>
<evidence type="ECO:0000259" key="2">
    <source>
        <dbReference type="Pfam" id="PF09084"/>
    </source>
</evidence>
<dbReference type="InterPro" id="IPR015168">
    <property type="entry name" value="SsuA/THI5"/>
</dbReference>
<dbReference type="GO" id="GO:0009228">
    <property type="term" value="P:thiamine biosynthetic process"/>
    <property type="evidence" value="ECO:0007669"/>
    <property type="project" value="InterPro"/>
</dbReference>
<dbReference type="PANTHER" id="PTHR31528:SF3">
    <property type="entry name" value="THIAMINE BIOSYNTHESIS PROTEIN HI_0357-RELATED"/>
    <property type="match status" value="1"/>
</dbReference>
<dbReference type="RefSeq" id="WP_156625247.1">
    <property type="nucleotide sequence ID" value="NZ_CACRTO010000008.1"/>
</dbReference>
<gene>
    <name evidence="3" type="ORF">CTLFYP3_00811</name>
</gene>
<dbReference type="PANTHER" id="PTHR31528">
    <property type="entry name" value="4-AMINO-5-HYDROXYMETHYL-2-METHYLPYRIMIDINE PHOSPHATE SYNTHASE THI11-RELATED"/>
    <property type="match status" value="1"/>
</dbReference>
<name>A0A6N2ZZW7_9CLOT</name>
<protein>
    <submittedName>
        <fullName evidence="3">Thiamine biosynthesis protein</fullName>
    </submittedName>
</protein>
<reference evidence="3" key="1">
    <citation type="submission" date="2019-11" db="EMBL/GenBank/DDBJ databases">
        <authorList>
            <person name="Feng L."/>
        </authorList>
    </citation>
    <scope>NUCLEOTIDE SEQUENCE</scope>
    <source>
        <strain evidence="3">CTertiumLFYP3</strain>
    </source>
</reference>
<evidence type="ECO:0000256" key="1">
    <source>
        <dbReference type="SAM" id="SignalP"/>
    </source>
</evidence>
<dbReference type="Gene3D" id="3.40.190.10">
    <property type="entry name" value="Periplasmic binding protein-like II"/>
    <property type="match status" value="2"/>
</dbReference>
<dbReference type="AlphaFoldDB" id="A0A6N2ZZW7"/>
<evidence type="ECO:0000313" key="3">
    <source>
        <dbReference type="EMBL" id="VYT84163.1"/>
    </source>
</evidence>
<sequence length="335" mass="37480">MIKKKIISVVLASVAALTLFAGCSTNNDSKASNDDLQKVTLILDWTPNTNHTGFYVAKEKGYYKDLGLDVEIIQPSEGSSLQLLAAGKGDFAVSYQEDLTYARTSDSPLPVMAIGTIIQHNTSGFASPKEKGIETVKDFEGKVYGGWGSPSEQAILKAVMEKNGADFSKLTTVDVGTEDFFIATKNNLDFEWTFEAWTNIEAKLRGFDINYIPVRDLDPALDYYTPIIATTEDTVNNNKELAKKFMEATTKGYEYTIDNPEESAKILVSKVPEISEELAIESQNYLKDKYKEDTEVFGEMKESVWDNYTKFLYDNKLINVEMKSSEAYTNEFLSK</sequence>
<dbReference type="SUPFAM" id="SSF53850">
    <property type="entry name" value="Periplasmic binding protein-like II"/>
    <property type="match status" value="1"/>
</dbReference>
<feature type="signal peptide" evidence="1">
    <location>
        <begin position="1"/>
        <end position="21"/>
    </location>
</feature>
<feature type="domain" description="SsuA/THI5-like" evidence="2">
    <location>
        <begin position="48"/>
        <end position="262"/>
    </location>
</feature>
<proteinExistence type="predicted"/>
<feature type="chain" id="PRO_5039137352" evidence="1">
    <location>
        <begin position="22"/>
        <end position="335"/>
    </location>
</feature>
<organism evidence="3">
    <name type="scientific">Clostridium tertium</name>
    <dbReference type="NCBI Taxonomy" id="1559"/>
    <lineage>
        <taxon>Bacteria</taxon>
        <taxon>Bacillati</taxon>
        <taxon>Bacillota</taxon>
        <taxon>Clostridia</taxon>
        <taxon>Eubacteriales</taxon>
        <taxon>Clostridiaceae</taxon>
        <taxon>Clostridium</taxon>
    </lineage>
</organism>
<dbReference type="EMBL" id="CACRTO010000008">
    <property type="protein sequence ID" value="VYT84163.1"/>
    <property type="molecule type" value="Genomic_DNA"/>
</dbReference>
<dbReference type="InterPro" id="IPR027939">
    <property type="entry name" value="NMT1/THI5"/>
</dbReference>
<accession>A0A6N2ZZW7</accession>